<evidence type="ECO:0000313" key="3">
    <source>
        <dbReference type="Proteomes" id="UP001596470"/>
    </source>
</evidence>
<keyword evidence="1" id="KW-0812">Transmembrane</keyword>
<keyword evidence="3" id="KW-1185">Reference proteome</keyword>
<evidence type="ECO:0000256" key="1">
    <source>
        <dbReference type="SAM" id="Phobius"/>
    </source>
</evidence>
<evidence type="ECO:0000313" key="2">
    <source>
        <dbReference type="EMBL" id="MFC6956096.1"/>
    </source>
</evidence>
<keyword evidence="1" id="KW-1133">Transmembrane helix</keyword>
<organism evidence="2 3">
    <name type="scientific">Glycomyces mayteni</name>
    <dbReference type="NCBI Taxonomy" id="543887"/>
    <lineage>
        <taxon>Bacteria</taxon>
        <taxon>Bacillati</taxon>
        <taxon>Actinomycetota</taxon>
        <taxon>Actinomycetes</taxon>
        <taxon>Glycomycetales</taxon>
        <taxon>Glycomycetaceae</taxon>
        <taxon>Glycomyces</taxon>
    </lineage>
</organism>
<accession>A0ABW2D214</accession>
<keyword evidence="1" id="KW-0472">Membrane</keyword>
<reference evidence="3" key="1">
    <citation type="journal article" date="2019" name="Int. J. Syst. Evol. Microbiol.">
        <title>The Global Catalogue of Microorganisms (GCM) 10K type strain sequencing project: providing services to taxonomists for standard genome sequencing and annotation.</title>
        <authorList>
            <consortium name="The Broad Institute Genomics Platform"/>
            <consortium name="The Broad Institute Genome Sequencing Center for Infectious Disease"/>
            <person name="Wu L."/>
            <person name="Ma J."/>
        </authorList>
    </citation>
    <scope>NUCLEOTIDE SEQUENCE [LARGE SCALE GENOMIC DNA]</scope>
    <source>
        <strain evidence="3">KACC 12634</strain>
    </source>
</reference>
<protein>
    <submittedName>
        <fullName evidence="2">Uncharacterized protein</fullName>
    </submittedName>
</protein>
<dbReference type="EMBL" id="JBHSYS010000001">
    <property type="protein sequence ID" value="MFC6956096.1"/>
    <property type="molecule type" value="Genomic_DNA"/>
</dbReference>
<sequence>MTDAETYKFLAQLDKNQALTTQALQSVVEKVNGHDSRLTNLESRRWPANTISIVMMIIGAIALVAPYIFR</sequence>
<gene>
    <name evidence="2" type="ORF">ACFQS3_02695</name>
</gene>
<proteinExistence type="predicted"/>
<dbReference type="Proteomes" id="UP001596470">
    <property type="component" value="Unassembled WGS sequence"/>
</dbReference>
<comment type="caution">
    <text evidence="2">The sequence shown here is derived from an EMBL/GenBank/DDBJ whole genome shotgun (WGS) entry which is preliminary data.</text>
</comment>
<feature type="transmembrane region" description="Helical" evidence="1">
    <location>
        <begin position="46"/>
        <end position="69"/>
    </location>
</feature>
<name>A0ABW2D214_9ACTN</name>
<dbReference type="RefSeq" id="WP_382353479.1">
    <property type="nucleotide sequence ID" value="NZ_JBHMBP010000004.1"/>
</dbReference>